<proteinExistence type="predicted"/>
<organism evidence="3 4">
    <name type="scientific">Rhodococcoides trifolii</name>
    <dbReference type="NCBI Taxonomy" id="908250"/>
    <lineage>
        <taxon>Bacteria</taxon>
        <taxon>Bacillati</taxon>
        <taxon>Actinomycetota</taxon>
        <taxon>Actinomycetes</taxon>
        <taxon>Mycobacteriales</taxon>
        <taxon>Nocardiaceae</taxon>
        <taxon>Rhodococcoides</taxon>
    </lineage>
</organism>
<feature type="transmembrane region" description="Helical" evidence="2">
    <location>
        <begin position="64"/>
        <end position="83"/>
    </location>
</feature>
<dbReference type="AlphaFoldDB" id="A0A917FRS8"/>
<sequence>MVGGLDVRNALASADELRRTISQYGLGPDRWIFNLGVLALAVGSVLVLAPLVRRGITTWRSGASIAMWLWAIGLVVVVAVPKQDWSQPQSIGGDIHRLASVVAFVALPFAAILLSRRWRRDEMWGRYAQWTFGLGIASAVAFLPLIYSIVGSIVTGTPWYRLITLGWVERVLVVVEVLAVIAIGVWAVVAAPVGREKESSRTPFRARVPKAPTESNTPAP</sequence>
<feature type="transmembrane region" description="Helical" evidence="2">
    <location>
        <begin position="127"/>
        <end position="150"/>
    </location>
</feature>
<dbReference type="EMBL" id="BMCU01000001">
    <property type="protein sequence ID" value="GGF98354.1"/>
    <property type="molecule type" value="Genomic_DNA"/>
</dbReference>
<keyword evidence="4" id="KW-1185">Reference proteome</keyword>
<keyword evidence="2" id="KW-0472">Membrane</keyword>
<comment type="caution">
    <text evidence="3">The sequence shown here is derived from an EMBL/GenBank/DDBJ whole genome shotgun (WGS) entry which is preliminary data.</text>
</comment>
<feature type="region of interest" description="Disordered" evidence="1">
    <location>
        <begin position="199"/>
        <end position="220"/>
    </location>
</feature>
<keyword evidence="2" id="KW-0812">Transmembrane</keyword>
<keyword evidence="2" id="KW-1133">Transmembrane helix</keyword>
<dbReference type="Pfam" id="PF06197">
    <property type="entry name" value="DUF998"/>
    <property type="match status" value="1"/>
</dbReference>
<reference evidence="3" key="2">
    <citation type="submission" date="2020-09" db="EMBL/GenBank/DDBJ databases">
        <authorList>
            <person name="Sun Q."/>
            <person name="Sedlacek I."/>
        </authorList>
    </citation>
    <scope>NUCLEOTIDE SEQUENCE</scope>
    <source>
        <strain evidence="3">CCM 7905</strain>
    </source>
</reference>
<gene>
    <name evidence="3" type="ORF">GCM10007304_10450</name>
</gene>
<dbReference type="InterPro" id="IPR009339">
    <property type="entry name" value="DUF998"/>
</dbReference>
<evidence type="ECO:0000313" key="3">
    <source>
        <dbReference type="EMBL" id="GGF98354.1"/>
    </source>
</evidence>
<evidence type="ECO:0000256" key="2">
    <source>
        <dbReference type="SAM" id="Phobius"/>
    </source>
</evidence>
<evidence type="ECO:0000256" key="1">
    <source>
        <dbReference type="SAM" id="MobiDB-lite"/>
    </source>
</evidence>
<evidence type="ECO:0000313" key="4">
    <source>
        <dbReference type="Proteomes" id="UP000654257"/>
    </source>
</evidence>
<dbReference type="Proteomes" id="UP000654257">
    <property type="component" value="Unassembled WGS sequence"/>
</dbReference>
<name>A0A917FRS8_9NOCA</name>
<reference evidence="3" key="1">
    <citation type="journal article" date="2014" name="Int. J. Syst. Evol. Microbiol.">
        <title>Complete genome sequence of Corynebacterium casei LMG S-19264T (=DSM 44701T), isolated from a smear-ripened cheese.</title>
        <authorList>
            <consortium name="US DOE Joint Genome Institute (JGI-PGF)"/>
            <person name="Walter F."/>
            <person name="Albersmeier A."/>
            <person name="Kalinowski J."/>
            <person name="Ruckert C."/>
        </authorList>
    </citation>
    <scope>NUCLEOTIDE SEQUENCE</scope>
    <source>
        <strain evidence="3">CCM 7905</strain>
    </source>
</reference>
<feature type="transmembrane region" description="Helical" evidence="2">
    <location>
        <begin position="95"/>
        <end position="115"/>
    </location>
</feature>
<protein>
    <recommendedName>
        <fullName evidence="5">DUF998 domain-containing protein</fullName>
    </recommendedName>
</protein>
<accession>A0A917FRS8</accession>
<feature type="transmembrane region" description="Helical" evidence="2">
    <location>
        <begin position="31"/>
        <end position="52"/>
    </location>
</feature>
<evidence type="ECO:0008006" key="5">
    <source>
        <dbReference type="Google" id="ProtNLM"/>
    </source>
</evidence>
<feature type="transmembrane region" description="Helical" evidence="2">
    <location>
        <begin position="170"/>
        <end position="191"/>
    </location>
</feature>